<evidence type="ECO:0000256" key="7">
    <source>
        <dbReference type="ARBA" id="ARBA00023065"/>
    </source>
</evidence>
<keyword evidence="5 11" id="KW-1133">Transmembrane helix</keyword>
<dbReference type="InterPro" id="IPR006153">
    <property type="entry name" value="Cation/H_exchanger_TM"/>
</dbReference>
<dbReference type="GO" id="GO:0006814">
    <property type="term" value="P:sodium ion transport"/>
    <property type="evidence" value="ECO:0007669"/>
    <property type="project" value="UniProtKB-KW"/>
</dbReference>
<dbReference type="PANTHER" id="PTHR10110">
    <property type="entry name" value="SODIUM/HYDROGEN EXCHANGER"/>
    <property type="match status" value="1"/>
</dbReference>
<keyword evidence="9" id="KW-0739">Sodium transport</keyword>
<feature type="transmembrane region" description="Helical" evidence="11">
    <location>
        <begin position="50"/>
        <end position="69"/>
    </location>
</feature>
<keyword evidence="14" id="KW-1185">Reference proteome</keyword>
<dbReference type="EMBL" id="JBHFQA010000009">
    <property type="protein sequence ID" value="KAL2093645.1"/>
    <property type="molecule type" value="Genomic_DNA"/>
</dbReference>
<comment type="caution">
    <text evidence="13">The sequence shown here is derived from an EMBL/GenBank/DDBJ whole genome shotgun (WGS) entry which is preliminary data.</text>
</comment>
<feature type="transmembrane region" description="Helical" evidence="11">
    <location>
        <begin position="332"/>
        <end position="358"/>
    </location>
</feature>
<dbReference type="CDD" id="cd00038">
    <property type="entry name" value="CAP_ED"/>
    <property type="match status" value="1"/>
</dbReference>
<organism evidence="13 14">
    <name type="scientific">Coilia grayii</name>
    <name type="common">Gray's grenadier anchovy</name>
    <dbReference type="NCBI Taxonomy" id="363190"/>
    <lineage>
        <taxon>Eukaryota</taxon>
        <taxon>Metazoa</taxon>
        <taxon>Chordata</taxon>
        <taxon>Craniata</taxon>
        <taxon>Vertebrata</taxon>
        <taxon>Euteleostomi</taxon>
        <taxon>Actinopterygii</taxon>
        <taxon>Neopterygii</taxon>
        <taxon>Teleostei</taxon>
        <taxon>Clupei</taxon>
        <taxon>Clupeiformes</taxon>
        <taxon>Clupeoidei</taxon>
        <taxon>Engraulidae</taxon>
        <taxon>Coilinae</taxon>
        <taxon>Coilia</taxon>
    </lineage>
</organism>
<dbReference type="Proteomes" id="UP001591681">
    <property type="component" value="Unassembled WGS sequence"/>
</dbReference>
<dbReference type="SUPFAM" id="SSF51206">
    <property type="entry name" value="cAMP-binding domain-like"/>
    <property type="match status" value="1"/>
</dbReference>
<feature type="transmembrane region" description="Helical" evidence="11">
    <location>
        <begin position="25"/>
        <end position="43"/>
    </location>
</feature>
<evidence type="ECO:0000256" key="4">
    <source>
        <dbReference type="ARBA" id="ARBA00022692"/>
    </source>
</evidence>
<evidence type="ECO:0000256" key="1">
    <source>
        <dbReference type="ARBA" id="ARBA00004651"/>
    </source>
</evidence>
<dbReference type="InterPro" id="IPR000595">
    <property type="entry name" value="cNMP-bd_dom"/>
</dbReference>
<feature type="region of interest" description="Disordered" evidence="10">
    <location>
        <begin position="1107"/>
        <end position="1137"/>
    </location>
</feature>
<evidence type="ECO:0000259" key="12">
    <source>
        <dbReference type="PROSITE" id="PS50042"/>
    </source>
</evidence>
<dbReference type="Pfam" id="PF00027">
    <property type="entry name" value="cNMP_binding"/>
    <property type="match status" value="1"/>
</dbReference>
<evidence type="ECO:0000256" key="10">
    <source>
        <dbReference type="SAM" id="MobiDB-lite"/>
    </source>
</evidence>
<reference evidence="13 14" key="1">
    <citation type="submission" date="2024-09" db="EMBL/GenBank/DDBJ databases">
        <title>A chromosome-level genome assembly of Gray's grenadier anchovy, Coilia grayii.</title>
        <authorList>
            <person name="Fu Z."/>
        </authorList>
    </citation>
    <scope>NUCLEOTIDE SEQUENCE [LARGE SCALE GENOMIC DNA]</scope>
    <source>
        <strain evidence="13">G4</strain>
        <tissue evidence="13">Muscle</tissue>
    </source>
</reference>
<keyword evidence="7" id="KW-0406">Ion transport</keyword>
<keyword evidence="8 11" id="KW-0472">Membrane</keyword>
<dbReference type="InterPro" id="IPR014710">
    <property type="entry name" value="RmlC-like_jellyroll"/>
</dbReference>
<feature type="transmembrane region" description="Helical" evidence="11">
    <location>
        <begin position="300"/>
        <end position="320"/>
    </location>
</feature>
<dbReference type="InterPro" id="IPR018490">
    <property type="entry name" value="cNMP-bd_dom_sf"/>
</dbReference>
<feature type="transmembrane region" description="Helical" evidence="11">
    <location>
        <begin position="114"/>
        <end position="138"/>
    </location>
</feature>
<evidence type="ECO:0000256" key="3">
    <source>
        <dbReference type="ARBA" id="ARBA00022475"/>
    </source>
</evidence>
<evidence type="ECO:0000256" key="8">
    <source>
        <dbReference type="ARBA" id="ARBA00023136"/>
    </source>
</evidence>
<name>A0ABD1K3G0_9TELE</name>
<dbReference type="Gene3D" id="1.20.120.350">
    <property type="entry name" value="Voltage-gated potassium channels. Chain C"/>
    <property type="match status" value="1"/>
</dbReference>
<dbReference type="InterPro" id="IPR018422">
    <property type="entry name" value="Cation/H_exchanger_CPA1"/>
</dbReference>
<feature type="transmembrane region" description="Helical" evidence="11">
    <location>
        <begin position="215"/>
        <end position="241"/>
    </location>
</feature>
<dbReference type="Gene3D" id="2.60.120.10">
    <property type="entry name" value="Jelly Rolls"/>
    <property type="match status" value="1"/>
</dbReference>
<accession>A0ABD1K3G0</accession>
<evidence type="ECO:0000256" key="6">
    <source>
        <dbReference type="ARBA" id="ARBA00023053"/>
    </source>
</evidence>
<feature type="transmembrane region" description="Helical" evidence="11">
    <location>
        <begin position="398"/>
        <end position="416"/>
    </location>
</feature>
<feature type="transmembrane region" description="Helical" evidence="11">
    <location>
        <begin position="364"/>
        <end position="386"/>
    </location>
</feature>
<keyword evidence="4 11" id="KW-0812">Transmembrane</keyword>
<evidence type="ECO:0000313" key="13">
    <source>
        <dbReference type="EMBL" id="KAL2093645.1"/>
    </source>
</evidence>
<keyword evidence="3" id="KW-1003">Cell membrane</keyword>
<dbReference type="InterPro" id="IPR027359">
    <property type="entry name" value="Volt_channel_dom_sf"/>
</dbReference>
<evidence type="ECO:0000256" key="11">
    <source>
        <dbReference type="SAM" id="Phobius"/>
    </source>
</evidence>
<protein>
    <recommendedName>
        <fullName evidence="12">Cyclic nucleotide-binding domain-containing protein</fullName>
    </recommendedName>
</protein>
<feature type="compositionally biased region" description="Basic and acidic residues" evidence="10">
    <location>
        <begin position="1107"/>
        <end position="1117"/>
    </location>
</feature>
<feature type="transmembrane region" description="Helical" evidence="11">
    <location>
        <begin position="81"/>
        <end position="102"/>
    </location>
</feature>
<dbReference type="AlphaFoldDB" id="A0ABD1K3G0"/>
<feature type="domain" description="Cyclic nucleotide-binding" evidence="12">
    <location>
        <begin position="900"/>
        <end position="976"/>
    </location>
</feature>
<proteinExistence type="predicted"/>
<evidence type="ECO:0000256" key="9">
    <source>
        <dbReference type="ARBA" id="ARBA00023201"/>
    </source>
</evidence>
<dbReference type="PROSITE" id="PS50042">
    <property type="entry name" value="CNMP_BINDING_3"/>
    <property type="match status" value="1"/>
</dbReference>
<comment type="subcellular location">
    <subcellularLocation>
        <location evidence="1">Cell membrane</location>
        <topology evidence="1">Multi-pass membrane protein</topology>
    </subcellularLocation>
</comment>
<dbReference type="GO" id="GO:0005886">
    <property type="term" value="C:plasma membrane"/>
    <property type="evidence" value="ECO:0007669"/>
    <property type="project" value="UniProtKB-SubCell"/>
</dbReference>
<sequence length="1171" mass="133107">MHDTPHNSSQHSGWTILHHDNQPEIILTIFGACLFGAIVRTLLKSMQLPYTVVMSVCGILMGFLSYRYIQVDSYTSEIANIHPELLIHTFMPVLIFSCAFEIESHIFWKSLPQVLLLAIPGFLLSTAMIAVIVVKVFAYNWDWYTGMMFGAIVSTTDPFMTSSLLRNLGTAKALPLLIEGESLFGDGASYIMFDAFKNVATDLVPFEGSQFAVRMILQILGSPLFGFIMAKFVMFWLSYIFNDGLIEITISLATAYITFYVAQWLGMSGVIAVLMVGLFLDIVNFSPEVEVFLLRFWEMLTYLANTLIFFIVGIVVSRAFQNLALNDFFNIIVLYFAVYIIRLITIVVFSPVLVHIGYGFKWQWASVCVWGSTKGAFCLSLTLMAFQEERLEKAQVREKILLLASGVVVLALLINATTLTKFLKLLGLCDVSVAKRMAMYSAVHRVTESSQNTLSMLKIDRFLADANWEIAEQRVHVEDPYKTSTEEVSIEDFSPTARMTKCPDCENNIPYVPSARERDDMMEEARMRVLKAQKTSYWKQYSSGMLTRQAARTLISIADHLSDLKGKFITVQDVKKYWELKGFFVIALRKLEDWLYNVKVDKLKPSRHPWLTLCYQMVFSASFEYFVYVLILLNIFPIILEFRPEINRDLELQVLNYIFCSCYVLEAVLKALAMRRAYIFNHWNQFDLFIIFMSAVDIYIETQFGRSEINIQMIKIVRVFKMFRLTRALRLVKIMIPKMIEVLNRQISKQLSFGYDIGKGYVIGEEDISKIIDHISDDKSISRELKSILEKNRQEGARALGFLQRDHPEIAISVKTRQAIRAVLNSERDTIHSLMSGGLLDEVEVSKLQQMIEIKMKKLTKFPPTISAPTAEELLQSLPWLSKDAAQIQFFKRVAQLLFYDFGDIIIQANDPPSGIHLIVSGMVKITGRSPDLGSRKEKEKQHHFDYRSCGTILGELNCLTQQPMEVTITSETATQTCLIPIDSLLEAFDVFPEFPSLEYKIWLSLAVKISTTAIMENIIYQGWTYRKICNHLAKAYLVDLEINHKLNIYDGTMDDVVVVYGSCDDLQSLSSYNAPTLISRTTHQIVGTANVTKLLIVPSASAEAKDSSSSELERKNSLPCLRHAAQRRSSRHAGSGMLKTVVSDDSLVGRSQESLKVVEQKLMSSMKLEH</sequence>
<dbReference type="Pfam" id="PF00999">
    <property type="entry name" value="Na_H_Exchanger"/>
    <property type="match status" value="1"/>
</dbReference>
<keyword evidence="2" id="KW-0813">Transport</keyword>
<feature type="transmembrane region" description="Helical" evidence="11">
    <location>
        <begin position="253"/>
        <end position="280"/>
    </location>
</feature>
<dbReference type="Gene3D" id="6.10.140.1330">
    <property type="match status" value="1"/>
</dbReference>
<gene>
    <name evidence="13" type="ORF">ACEWY4_010957</name>
</gene>
<keyword evidence="6" id="KW-0915">Sodium</keyword>
<dbReference type="SUPFAM" id="SSF81324">
    <property type="entry name" value="Voltage-gated potassium channels"/>
    <property type="match status" value="1"/>
</dbReference>
<evidence type="ECO:0000313" key="14">
    <source>
        <dbReference type="Proteomes" id="UP001591681"/>
    </source>
</evidence>
<dbReference type="PANTHER" id="PTHR10110:SF86">
    <property type="entry name" value="SODIUM_HYDROGEN EXCHANGER 7"/>
    <property type="match status" value="1"/>
</dbReference>
<evidence type="ECO:0000256" key="5">
    <source>
        <dbReference type="ARBA" id="ARBA00022989"/>
    </source>
</evidence>
<evidence type="ECO:0000256" key="2">
    <source>
        <dbReference type="ARBA" id="ARBA00022448"/>
    </source>
</evidence>